<keyword evidence="2" id="KW-0805">Transcription regulation</keyword>
<proteinExistence type="predicted"/>
<comment type="caution">
    <text evidence="7">The sequence shown here is derived from an EMBL/GenBank/DDBJ whole genome shotgun (WGS) entry which is preliminary data.</text>
</comment>
<name>A0ABN1R0Q2_9ACTN</name>
<dbReference type="Gene3D" id="1.10.10.60">
    <property type="entry name" value="Homeodomain-like"/>
    <property type="match status" value="1"/>
</dbReference>
<keyword evidence="1" id="KW-0678">Repressor</keyword>
<evidence type="ECO:0000256" key="2">
    <source>
        <dbReference type="ARBA" id="ARBA00023015"/>
    </source>
</evidence>
<organism evidence="7 8">
    <name type="scientific">Kribbella koreensis</name>
    <dbReference type="NCBI Taxonomy" id="57909"/>
    <lineage>
        <taxon>Bacteria</taxon>
        <taxon>Bacillati</taxon>
        <taxon>Actinomycetota</taxon>
        <taxon>Actinomycetes</taxon>
        <taxon>Propionibacteriales</taxon>
        <taxon>Kribbellaceae</taxon>
        <taxon>Kribbella</taxon>
    </lineage>
</organism>
<dbReference type="InterPro" id="IPR003012">
    <property type="entry name" value="Tet_transcr_reg_TetR"/>
</dbReference>
<dbReference type="PRINTS" id="PR00400">
    <property type="entry name" value="TETREPRESSOR"/>
</dbReference>
<dbReference type="Proteomes" id="UP001500542">
    <property type="component" value="Unassembled WGS sequence"/>
</dbReference>
<dbReference type="PROSITE" id="PS50977">
    <property type="entry name" value="HTH_TETR_2"/>
    <property type="match status" value="1"/>
</dbReference>
<dbReference type="InterPro" id="IPR036271">
    <property type="entry name" value="Tet_transcr_reg_TetR-rel_C_sf"/>
</dbReference>
<dbReference type="EMBL" id="BAAAHK010000013">
    <property type="protein sequence ID" value="GAA0950249.1"/>
    <property type="molecule type" value="Genomic_DNA"/>
</dbReference>
<dbReference type="InterPro" id="IPR001647">
    <property type="entry name" value="HTH_TetR"/>
</dbReference>
<protein>
    <submittedName>
        <fullName evidence="7">TetR/AcrR family transcriptional regulator C-terminal domain-containing protein</fullName>
    </submittedName>
</protein>
<keyword evidence="8" id="KW-1185">Reference proteome</keyword>
<dbReference type="PANTHER" id="PTHR30055">
    <property type="entry name" value="HTH-TYPE TRANSCRIPTIONAL REGULATOR RUTR"/>
    <property type="match status" value="1"/>
</dbReference>
<dbReference type="RefSeq" id="WP_343974734.1">
    <property type="nucleotide sequence ID" value="NZ_BAAAHK010000013.1"/>
</dbReference>
<evidence type="ECO:0000256" key="3">
    <source>
        <dbReference type="ARBA" id="ARBA00023125"/>
    </source>
</evidence>
<keyword evidence="4" id="KW-0804">Transcription</keyword>
<evidence type="ECO:0000256" key="1">
    <source>
        <dbReference type="ARBA" id="ARBA00022491"/>
    </source>
</evidence>
<dbReference type="InterPro" id="IPR009057">
    <property type="entry name" value="Homeodomain-like_sf"/>
</dbReference>
<dbReference type="SUPFAM" id="SSF46689">
    <property type="entry name" value="Homeodomain-like"/>
    <property type="match status" value="1"/>
</dbReference>
<dbReference type="Gene3D" id="1.10.357.10">
    <property type="entry name" value="Tetracycline Repressor, domain 2"/>
    <property type="match status" value="1"/>
</dbReference>
<keyword evidence="3 5" id="KW-0238">DNA-binding</keyword>
<dbReference type="InterPro" id="IPR004111">
    <property type="entry name" value="Repressor_TetR_C"/>
</dbReference>
<reference evidence="7 8" key="1">
    <citation type="journal article" date="2019" name="Int. J. Syst. Evol. Microbiol.">
        <title>The Global Catalogue of Microorganisms (GCM) 10K type strain sequencing project: providing services to taxonomists for standard genome sequencing and annotation.</title>
        <authorList>
            <consortium name="The Broad Institute Genomics Platform"/>
            <consortium name="The Broad Institute Genome Sequencing Center for Infectious Disease"/>
            <person name="Wu L."/>
            <person name="Ma J."/>
        </authorList>
    </citation>
    <scope>NUCLEOTIDE SEQUENCE [LARGE SCALE GENOMIC DNA]</scope>
    <source>
        <strain evidence="7 8">JCM 10977</strain>
    </source>
</reference>
<dbReference type="PANTHER" id="PTHR30055:SF151">
    <property type="entry name" value="TRANSCRIPTIONAL REGULATORY PROTEIN"/>
    <property type="match status" value="1"/>
</dbReference>
<evidence type="ECO:0000313" key="8">
    <source>
        <dbReference type="Proteomes" id="UP001500542"/>
    </source>
</evidence>
<dbReference type="InterPro" id="IPR050109">
    <property type="entry name" value="HTH-type_TetR-like_transc_reg"/>
</dbReference>
<evidence type="ECO:0000259" key="6">
    <source>
        <dbReference type="PROSITE" id="PS50977"/>
    </source>
</evidence>
<dbReference type="Pfam" id="PF02909">
    <property type="entry name" value="TetR_C_1"/>
    <property type="match status" value="1"/>
</dbReference>
<evidence type="ECO:0000313" key="7">
    <source>
        <dbReference type="EMBL" id="GAA0950249.1"/>
    </source>
</evidence>
<sequence length="219" mass="23643">MPRSQGSTERAQLSRERVLRAAVAVADGGGLGGLTIRSLATQLDVKPMSVYYYVANKNEILDGIVDLVFGEIELPVPGGDWRAEIGKRAHSAREVLRRHPWAIALMESRTSPGPATLRHHDANVGTFRAAGFSVAQTAHAYALLDAFVYGFAVQEASLPFEGSEDAAEVAGGMMEQFSSGQYPHLTELAVDHVLQPGYDFGDEFDFGLSLILDGLARLL</sequence>
<dbReference type="SUPFAM" id="SSF48498">
    <property type="entry name" value="Tetracyclin repressor-like, C-terminal domain"/>
    <property type="match status" value="1"/>
</dbReference>
<feature type="DNA-binding region" description="H-T-H motif" evidence="5">
    <location>
        <begin position="35"/>
        <end position="54"/>
    </location>
</feature>
<gene>
    <name evidence="7" type="ORF">GCM10009554_49890</name>
</gene>
<evidence type="ECO:0000256" key="5">
    <source>
        <dbReference type="PROSITE-ProRule" id="PRU00335"/>
    </source>
</evidence>
<evidence type="ECO:0000256" key="4">
    <source>
        <dbReference type="ARBA" id="ARBA00023163"/>
    </source>
</evidence>
<feature type="domain" description="HTH tetR-type" evidence="6">
    <location>
        <begin position="12"/>
        <end position="72"/>
    </location>
</feature>
<accession>A0ABN1R0Q2</accession>